<dbReference type="EMBL" id="GGEC01076943">
    <property type="protein sequence ID" value="MBX57427.1"/>
    <property type="molecule type" value="Transcribed_RNA"/>
</dbReference>
<dbReference type="AlphaFoldDB" id="A0A2P2PRQ9"/>
<accession>A0A2P2PRQ9</accession>
<proteinExistence type="predicted"/>
<protein>
    <submittedName>
        <fullName evidence="1">Uncharacterized protein</fullName>
    </submittedName>
</protein>
<organism evidence="1">
    <name type="scientific">Rhizophora mucronata</name>
    <name type="common">Asiatic mangrove</name>
    <dbReference type="NCBI Taxonomy" id="61149"/>
    <lineage>
        <taxon>Eukaryota</taxon>
        <taxon>Viridiplantae</taxon>
        <taxon>Streptophyta</taxon>
        <taxon>Embryophyta</taxon>
        <taxon>Tracheophyta</taxon>
        <taxon>Spermatophyta</taxon>
        <taxon>Magnoliopsida</taxon>
        <taxon>eudicotyledons</taxon>
        <taxon>Gunneridae</taxon>
        <taxon>Pentapetalae</taxon>
        <taxon>rosids</taxon>
        <taxon>fabids</taxon>
        <taxon>Malpighiales</taxon>
        <taxon>Rhizophoraceae</taxon>
        <taxon>Rhizophora</taxon>
    </lineage>
</organism>
<reference evidence="1" key="1">
    <citation type="submission" date="2018-02" db="EMBL/GenBank/DDBJ databases">
        <title>Rhizophora mucronata_Transcriptome.</title>
        <authorList>
            <person name="Meera S.P."/>
            <person name="Sreeshan A."/>
            <person name="Augustine A."/>
        </authorList>
    </citation>
    <scope>NUCLEOTIDE SEQUENCE</scope>
    <source>
        <tissue evidence="1">Leaf</tissue>
    </source>
</reference>
<sequence length="56" mass="6759">MIRECKVSIQFGEHPYLPHGRDNILEQSWDIKDICFQRKYSYRLTIYPTLVNQSKV</sequence>
<evidence type="ECO:0000313" key="1">
    <source>
        <dbReference type="EMBL" id="MBX57427.1"/>
    </source>
</evidence>
<name>A0A2P2PRQ9_RHIMU</name>